<dbReference type="GO" id="GO:0043165">
    <property type="term" value="P:Gram-negative-bacterium-type cell outer membrane assembly"/>
    <property type="evidence" value="ECO:0007669"/>
    <property type="project" value="UniProtKB-UniRule"/>
</dbReference>
<dbReference type="InterPro" id="IPR010827">
    <property type="entry name" value="BamA/TamA_POTRA"/>
</dbReference>
<dbReference type="Gene3D" id="2.40.160.50">
    <property type="entry name" value="membrane protein fhac: a member of the omp85/tpsb transporter family"/>
    <property type="match status" value="1"/>
</dbReference>
<dbReference type="KEGG" id="acob:P0Y56_16270"/>
<dbReference type="HAMAP" id="MF_01430">
    <property type="entry name" value="OM_assembly_BamA"/>
    <property type="match status" value="1"/>
</dbReference>
<evidence type="ECO:0000256" key="8">
    <source>
        <dbReference type="HAMAP-Rule" id="MF_01430"/>
    </source>
</evidence>
<dbReference type="InterPro" id="IPR000184">
    <property type="entry name" value="Bac_surfAg_D15"/>
</dbReference>
<evidence type="ECO:0000259" key="10">
    <source>
        <dbReference type="PROSITE" id="PS51779"/>
    </source>
</evidence>
<feature type="domain" description="POTRA" evidence="10">
    <location>
        <begin position="121"/>
        <end position="198"/>
    </location>
</feature>
<dbReference type="AlphaFoldDB" id="A0AAJ5X652"/>
<evidence type="ECO:0000256" key="5">
    <source>
        <dbReference type="ARBA" id="ARBA00022737"/>
    </source>
</evidence>
<comment type="subcellular location">
    <subcellularLocation>
        <location evidence="8">Cell outer membrane</location>
    </subcellularLocation>
    <subcellularLocation>
        <location evidence="1">Membrane</location>
    </subcellularLocation>
</comment>
<proteinExistence type="inferred from homology"/>
<dbReference type="PANTHER" id="PTHR12815:SF23">
    <property type="entry name" value="OUTER MEMBRANE PROTEIN ASSEMBLY FACTOR BAMA"/>
    <property type="match status" value="1"/>
</dbReference>
<dbReference type="EMBL" id="CP119316">
    <property type="protein sequence ID" value="WEK46542.1"/>
    <property type="molecule type" value="Genomic_DNA"/>
</dbReference>
<evidence type="ECO:0000256" key="1">
    <source>
        <dbReference type="ARBA" id="ARBA00004370"/>
    </source>
</evidence>
<dbReference type="Pfam" id="PF01103">
    <property type="entry name" value="Omp85"/>
    <property type="match status" value="1"/>
</dbReference>
<dbReference type="PROSITE" id="PS51779">
    <property type="entry name" value="POTRA"/>
    <property type="match status" value="4"/>
</dbReference>
<evidence type="ECO:0000313" key="11">
    <source>
        <dbReference type="EMBL" id="WEK46542.1"/>
    </source>
</evidence>
<evidence type="ECO:0000313" key="12">
    <source>
        <dbReference type="Proteomes" id="UP001218362"/>
    </source>
</evidence>
<keyword evidence="2 8" id="KW-1134">Transmembrane beta strand</keyword>
<keyword evidence="3 8" id="KW-0812">Transmembrane</keyword>
<feature type="domain" description="POTRA" evidence="10">
    <location>
        <begin position="53"/>
        <end position="120"/>
    </location>
</feature>
<reference evidence="11" key="1">
    <citation type="submission" date="2023-03" db="EMBL/GenBank/DDBJ databases">
        <title>Andean soil-derived lignocellulolytic bacterial consortium as a source of novel taxa and putative plastic-active enzymes.</title>
        <authorList>
            <person name="Diaz-Garcia L."/>
            <person name="Chuvochina M."/>
            <person name="Feuerriegel G."/>
            <person name="Bunk B."/>
            <person name="Sproer C."/>
            <person name="Streit W.R."/>
            <person name="Rodriguez L.M."/>
            <person name="Overmann J."/>
            <person name="Jimenez D.J."/>
        </authorList>
    </citation>
    <scope>NUCLEOTIDE SEQUENCE</scope>
    <source>
        <strain evidence="11">MAG 26</strain>
    </source>
</reference>
<evidence type="ECO:0000256" key="6">
    <source>
        <dbReference type="ARBA" id="ARBA00023136"/>
    </source>
</evidence>
<dbReference type="PANTHER" id="PTHR12815">
    <property type="entry name" value="SORTING AND ASSEMBLY MACHINERY SAMM50 PROTEIN FAMILY MEMBER"/>
    <property type="match status" value="1"/>
</dbReference>
<evidence type="ECO:0000256" key="7">
    <source>
        <dbReference type="ARBA" id="ARBA00023237"/>
    </source>
</evidence>
<accession>A0AAJ5X652</accession>
<dbReference type="InterPro" id="IPR034746">
    <property type="entry name" value="POTRA"/>
</dbReference>
<keyword evidence="4 8" id="KW-0732">Signal</keyword>
<dbReference type="Pfam" id="PF07244">
    <property type="entry name" value="POTRA"/>
    <property type="match status" value="4"/>
</dbReference>
<dbReference type="NCBIfam" id="TIGR03303">
    <property type="entry name" value="OM_YaeT"/>
    <property type="match status" value="1"/>
</dbReference>
<feature type="domain" description="POTRA" evidence="10">
    <location>
        <begin position="374"/>
        <end position="448"/>
    </location>
</feature>
<sequence length="905" mass="99741" precursor="true">MTRFKLQTPFALALLIALNAPTAAFAQEGPIAPPETLPPAGPFAAAKPDQAGEAIRTIVVTGAQRLEPETILSYVQLRVGGTYTEAAADQALKDLYASELIANATVRNDGGNVTIDVQENPIVNRIILEGNKRLKDEKITPEIKLSPRQIFTRSKVRADVARIVELYKRQGRFAATVEPKSVALPQNRVDVVYEITEGPKSKVRQINIIGNDKFSDAFLRQQMVTKQSRAFRLFSSSTSYDPDRMAYDQQKLRQFYLTQGYADFRVVSAMAELTPDKKDFIVTYVVEEGQRYKFGDVWVESQLRDFDSSKLTRSIAPRKGNWYDAKLVEDTVDGLTQTAGLFGYAFADVRPEFDRDKDNLTMNVKFVLSDAPRVYVENINVNGNTLTQDKVVRREFRLAEGDAFNTLAVKRSTARINSLGFFQQNFEIEQAQGSAPDRIMLNANVQEQPTGELQLSAGFSSQESFILSGSIRQRNFRGKGQTIGLSADYSSYSHAFTVSFAEPYLFDKNISLGLDIYRRDSNNDYYNDNSTTFQQSTTGFQLRAGVPLTEKMSLIGRYTLNWDNVTLDKSTYYSDRQTPGTYECDPLLAGRYLCDALGSRISSIVGASLVYNNLDNTTRPTRGEQVSLNLDVAGLGGSERYAKFRVQADKYTPLGSGFVLQLHGEGGYVKGLGQAVRLTDRFFLGDPQIQGFDIRGVGPRILREYYTFDDDGDPVKDDNGKYVVTSDASNPVDDPLGGNAYYLARAELHIPLGSGAAVLGLKPSIYVNAGSVFDLAKPDLYDNGPTSVFIPTHDDSGNALYTQINAATLSSDGTCTATSTATVTSAINPNPPACLATNQNTALGTSYSAFREVFLGNSPMPRVSVGIGINWNSPFGPFRIDFAKVLLKQKGDDTKAFTFNVGTQF</sequence>
<comment type="subunit">
    <text evidence="8">Part of the Bam complex.</text>
</comment>
<comment type="function">
    <text evidence="8">Part of the outer membrane protein assembly complex, which is involved in assembly and insertion of beta-barrel proteins into the outer membrane.</text>
</comment>
<feature type="domain" description="POTRA" evidence="10">
    <location>
        <begin position="201"/>
        <end position="289"/>
    </location>
</feature>
<name>A0AAJ5X652_9SPHN</name>
<keyword evidence="6 8" id="KW-0472">Membrane</keyword>
<comment type="similarity">
    <text evidence="8">Belongs to the BamA family.</text>
</comment>
<feature type="signal peptide" evidence="8">
    <location>
        <begin position="1"/>
        <end position="26"/>
    </location>
</feature>
<feature type="chain" id="PRO_5042301413" description="Outer membrane protein assembly factor BamA" evidence="8">
    <location>
        <begin position="27"/>
        <end position="905"/>
    </location>
</feature>
<organism evidence="11 12">
    <name type="scientific">Candidatus Andeanibacterium colombiense</name>
    <dbReference type="NCBI Taxonomy" id="3121345"/>
    <lineage>
        <taxon>Bacteria</taxon>
        <taxon>Pseudomonadati</taxon>
        <taxon>Pseudomonadota</taxon>
        <taxon>Alphaproteobacteria</taxon>
        <taxon>Sphingomonadales</taxon>
        <taxon>Sphingomonadaceae</taxon>
        <taxon>Candidatus Andeanibacterium</taxon>
    </lineage>
</organism>
<keyword evidence="7 8" id="KW-0998">Cell outer membrane</keyword>
<evidence type="ECO:0000256" key="3">
    <source>
        <dbReference type="ARBA" id="ARBA00022692"/>
    </source>
</evidence>
<keyword evidence="5 8" id="KW-0677">Repeat</keyword>
<dbReference type="Proteomes" id="UP001218362">
    <property type="component" value="Chromosome"/>
</dbReference>
<protein>
    <recommendedName>
        <fullName evidence="8 9">Outer membrane protein assembly factor BamA</fullName>
    </recommendedName>
</protein>
<dbReference type="InterPro" id="IPR023707">
    <property type="entry name" value="OM_assembly_BamA"/>
</dbReference>
<evidence type="ECO:0000256" key="9">
    <source>
        <dbReference type="NCBIfam" id="TIGR03303"/>
    </source>
</evidence>
<dbReference type="InterPro" id="IPR039910">
    <property type="entry name" value="D15-like"/>
</dbReference>
<dbReference type="PIRSF" id="PIRSF006076">
    <property type="entry name" value="OM_assembly_OMP85"/>
    <property type="match status" value="1"/>
</dbReference>
<evidence type="ECO:0000256" key="4">
    <source>
        <dbReference type="ARBA" id="ARBA00022729"/>
    </source>
</evidence>
<dbReference type="GO" id="GO:0051205">
    <property type="term" value="P:protein insertion into membrane"/>
    <property type="evidence" value="ECO:0007669"/>
    <property type="project" value="UniProtKB-UniRule"/>
</dbReference>
<dbReference type="GO" id="GO:0009279">
    <property type="term" value="C:cell outer membrane"/>
    <property type="evidence" value="ECO:0007669"/>
    <property type="project" value="UniProtKB-SubCell"/>
</dbReference>
<dbReference type="Gene3D" id="3.10.20.310">
    <property type="entry name" value="membrane protein fhac"/>
    <property type="match status" value="5"/>
</dbReference>
<evidence type="ECO:0000256" key="2">
    <source>
        <dbReference type="ARBA" id="ARBA00022452"/>
    </source>
</evidence>
<gene>
    <name evidence="8 11" type="primary">bamA</name>
    <name evidence="11" type="ORF">P0Y56_16270</name>
</gene>